<protein>
    <submittedName>
        <fullName evidence="7">FHA domain-containing protein</fullName>
    </submittedName>
</protein>
<feature type="domain" description="FtsK" evidence="6">
    <location>
        <begin position="928"/>
        <end position="1118"/>
    </location>
</feature>
<accession>A0A934X6N2</accession>
<dbReference type="Gene3D" id="3.40.50.300">
    <property type="entry name" value="P-loop containing nucleotide triphosphate hydrolases"/>
    <property type="match status" value="3"/>
</dbReference>
<evidence type="ECO:0000313" key="8">
    <source>
        <dbReference type="Proteomes" id="UP000718281"/>
    </source>
</evidence>
<comment type="caution">
    <text evidence="7">The sequence shown here is derived from an EMBL/GenBank/DDBJ whole genome shotgun (WGS) entry which is preliminary data.</text>
</comment>
<dbReference type="SUPFAM" id="SSF49879">
    <property type="entry name" value="SMAD/FHA domain"/>
    <property type="match status" value="1"/>
</dbReference>
<evidence type="ECO:0000256" key="3">
    <source>
        <dbReference type="ARBA" id="ARBA00022840"/>
    </source>
</evidence>
<dbReference type="PROSITE" id="PS50006">
    <property type="entry name" value="FHA_DOMAIN"/>
    <property type="match status" value="1"/>
</dbReference>
<evidence type="ECO:0000259" key="6">
    <source>
        <dbReference type="PROSITE" id="PS50901"/>
    </source>
</evidence>
<feature type="domain" description="FHA" evidence="5">
    <location>
        <begin position="53"/>
        <end position="101"/>
    </location>
</feature>
<keyword evidence="2 4" id="KW-0547">Nucleotide-binding</keyword>
<dbReference type="PANTHER" id="PTHR22683:SF1">
    <property type="entry name" value="TYPE VII SECRETION SYSTEM PROTEIN ESSC"/>
    <property type="match status" value="1"/>
</dbReference>
<name>A0A934X6N2_9MICO</name>
<gene>
    <name evidence="7" type="ORF">IPF40_09735</name>
</gene>
<dbReference type="SUPFAM" id="SSF52540">
    <property type="entry name" value="P-loop containing nucleoside triphosphate hydrolases"/>
    <property type="match status" value="2"/>
</dbReference>
<dbReference type="Gene3D" id="2.60.200.20">
    <property type="match status" value="1"/>
</dbReference>
<feature type="binding site" evidence="4">
    <location>
        <begin position="945"/>
        <end position="952"/>
    </location>
    <ligand>
        <name>ATP</name>
        <dbReference type="ChEBI" id="CHEBI:30616"/>
    </ligand>
</feature>
<dbReference type="PROSITE" id="PS50901">
    <property type="entry name" value="FTSK"/>
    <property type="match status" value="2"/>
</dbReference>
<sequence length="1397" mass="147977">MPLSESGIHSGSAVALVRESERFADAGKAAAATLVVVAGPDAGREFPLHSGTNLVGRERGCEVRLADPLASRRHARVNVSEVIEIVDLGSANGVLMGNAPVPRALLTPGDQATVGDTTFTVRLNAGARPEQAAHAVATTAFIRSPIVEPLFGGEKFEVPDLPERPAHQRFPLIALLAPVIMGAGMWLITQNLMSMAFIALSPLMMIGSFVEQRWSGRAAYKKALAEFWGDVSSLVTDAQTMGGHEVAARLREHPSTGDVLGAVRDLSPLLWCRRPGEAGHCEVRLGLGEQPSRSVVVLPDGRRAPRDVFGELKEKVSHLATVKGVPVVGSPLASGALGVAGPRSAALGVARALVAQLASLHSPAELVIASVGSGRAAREWDWLKWLPHTSSAHSPLSVGHLASASASVAQLLSEIEEVIASREDSDDRPATPTILLIIEGDAPADFGRLVSIAESGWRRGVVVLWVSPDVTQLPAACRTYVAVDGSGSSRVGYVKSGDLVAPVLVEPLDADAALALARRLSPVTDIGAPVDDASDLPRSVAFLDLAGRALATDAEAVIERWGENQSILSGPRAPRDERGIIRRIRKAGTLRAVVGQSAGGSHALDLRSDGPHALVGGTTGSGKSELLQAWILAMAASHSPERLTFLLVDYKGGAAFAECEELPHTVGLVTDLNTHLVRRALTSLGAELRYRERVLETHEAKDLVSLEKKGVVGAPPSLVIVVDEFAALVSEVPEFVEGMVNVAQRGRSLGLHLILATQQPAGVITGKLRANTNLRLALRVADEDDSRDVLGSTDAAFFDPNLPGRAVSKTGPGRLVSFQTAYAGARTGETPPAPQIDVAELTFGAARAWEVDEADRPTENEPVEQDIIRVVSSIRQAHDLAELPAPRQPWLPELKRHYNLADRAQVPNDRSDDALVFGLLDEPEAQAQVPVAFHPDKEGNLAVYGAGGSGKSTLLRSLAVAAGMTIHGGPCHVYGLDFSSRGLAMLEDLPHVGSIVAGHDHERVVRLLRWLRATIDERALRYSKVDASTITAYRRIANAHDEPRILLLVDAIPSFRSAYEAGDRVKWFDTFLSIAADGRPVGVHVVITSDQRAGVPPALASAIQRRIVLRMAAVDDYGMLDVPSDILGSDAPQGRGIYDGREVQVAVLGESSDAQGQALNLRRFASSMVRAGVRPAPAVLALAEKVDLADLPVVPGRLVLGMESESLAPYTTDSQGTFTIVGPPGSGRTTAMITLAQAVRSARPDARLVLLSDRRSELLPAVPWAQTVVGSDEAGEWARGYAASPPPSPMAVFVESAGELAGSMADMDLEAAVKAVLRSGGLVVSEAESGSIPSPMGLWGALRVSRRGIALQPDQGDGSTWFKTSFPRVTRADFVEGRGYVADKGRAHLVQMAIPER</sequence>
<dbReference type="GO" id="GO:0005524">
    <property type="term" value="F:ATP binding"/>
    <property type="evidence" value="ECO:0007669"/>
    <property type="project" value="UniProtKB-UniRule"/>
</dbReference>
<dbReference type="CDD" id="cd01127">
    <property type="entry name" value="TrwB_TraG_TraD_VirD4"/>
    <property type="match status" value="1"/>
</dbReference>
<dbReference type="InterPro" id="IPR032030">
    <property type="entry name" value="YscD_cytoplasmic_dom"/>
</dbReference>
<dbReference type="GO" id="GO:0003677">
    <property type="term" value="F:DNA binding"/>
    <property type="evidence" value="ECO:0007669"/>
    <property type="project" value="InterPro"/>
</dbReference>
<keyword evidence="3 4" id="KW-0067">ATP-binding</keyword>
<evidence type="ECO:0000256" key="4">
    <source>
        <dbReference type="PROSITE-ProRule" id="PRU00289"/>
    </source>
</evidence>
<dbReference type="InterPro" id="IPR027417">
    <property type="entry name" value="P-loop_NTPase"/>
</dbReference>
<evidence type="ECO:0000259" key="5">
    <source>
        <dbReference type="PROSITE" id="PS50006"/>
    </source>
</evidence>
<keyword evidence="1" id="KW-0597">Phosphoprotein</keyword>
<dbReference type="InterPro" id="IPR008984">
    <property type="entry name" value="SMAD_FHA_dom_sf"/>
</dbReference>
<dbReference type="Proteomes" id="UP000718281">
    <property type="component" value="Unassembled WGS sequence"/>
</dbReference>
<dbReference type="EMBL" id="JADIXZ010000004">
    <property type="protein sequence ID" value="MBK6301305.1"/>
    <property type="molecule type" value="Genomic_DNA"/>
</dbReference>
<dbReference type="SMART" id="SM00382">
    <property type="entry name" value="AAA"/>
    <property type="match status" value="3"/>
</dbReference>
<dbReference type="InterPro" id="IPR050206">
    <property type="entry name" value="FtsK/SpoIIIE/SftA"/>
</dbReference>
<evidence type="ECO:0000313" key="7">
    <source>
        <dbReference type="EMBL" id="MBK6301305.1"/>
    </source>
</evidence>
<dbReference type="Pfam" id="PF01580">
    <property type="entry name" value="FtsK_SpoIIIE"/>
    <property type="match status" value="2"/>
</dbReference>
<organism evidence="7 8">
    <name type="scientific">Candidatus Phosphoribacter hodrii</name>
    <dbReference type="NCBI Taxonomy" id="2953743"/>
    <lineage>
        <taxon>Bacteria</taxon>
        <taxon>Bacillati</taxon>
        <taxon>Actinomycetota</taxon>
        <taxon>Actinomycetes</taxon>
        <taxon>Micrococcales</taxon>
        <taxon>Dermatophilaceae</taxon>
        <taxon>Candidatus Phosphoribacter</taxon>
    </lineage>
</organism>
<evidence type="ECO:0000256" key="1">
    <source>
        <dbReference type="ARBA" id="ARBA00022553"/>
    </source>
</evidence>
<feature type="binding site" evidence="4">
    <location>
        <begin position="617"/>
        <end position="624"/>
    </location>
    <ligand>
        <name>ATP</name>
        <dbReference type="ChEBI" id="CHEBI:30616"/>
    </ligand>
</feature>
<dbReference type="InterPro" id="IPR003593">
    <property type="entry name" value="AAA+_ATPase"/>
</dbReference>
<dbReference type="CDD" id="cd00060">
    <property type="entry name" value="FHA"/>
    <property type="match status" value="1"/>
</dbReference>
<dbReference type="InterPro" id="IPR000253">
    <property type="entry name" value="FHA_dom"/>
</dbReference>
<reference evidence="7 8" key="1">
    <citation type="submission" date="2020-10" db="EMBL/GenBank/DDBJ databases">
        <title>Connecting structure to function with the recovery of over 1000 high-quality activated sludge metagenome-assembled genomes encoding full-length rRNA genes using long-read sequencing.</title>
        <authorList>
            <person name="Singleton C.M."/>
            <person name="Petriglieri F."/>
            <person name="Kristensen J.M."/>
            <person name="Kirkegaard R.H."/>
            <person name="Michaelsen T.Y."/>
            <person name="Andersen M.H."/>
            <person name="Karst S.M."/>
            <person name="Dueholm M.S."/>
            <person name="Nielsen P.H."/>
            <person name="Albertsen M."/>
        </authorList>
    </citation>
    <scope>NUCLEOTIDE SEQUENCE [LARGE SCALE GENOMIC DNA]</scope>
    <source>
        <strain evidence="7">AalE_18-Q3-R2-46_BAT3C.188</strain>
    </source>
</reference>
<evidence type="ECO:0000256" key="2">
    <source>
        <dbReference type="ARBA" id="ARBA00022741"/>
    </source>
</evidence>
<dbReference type="InterPro" id="IPR002543">
    <property type="entry name" value="FtsK_dom"/>
</dbReference>
<dbReference type="SMART" id="SM00240">
    <property type="entry name" value="FHA"/>
    <property type="match status" value="1"/>
</dbReference>
<feature type="domain" description="FtsK" evidence="6">
    <location>
        <begin position="599"/>
        <end position="787"/>
    </location>
</feature>
<dbReference type="Pfam" id="PF16697">
    <property type="entry name" value="Yop-YscD_cpl"/>
    <property type="match status" value="1"/>
</dbReference>
<dbReference type="PANTHER" id="PTHR22683">
    <property type="entry name" value="SPORULATION PROTEIN RELATED"/>
    <property type="match status" value="1"/>
</dbReference>
<proteinExistence type="predicted"/>